<sequence length="134" mass="14704">MNSALDFAFPAANLTSVGGIRRGIPSPGLLGSRLRVFSLPPPPSSSSLKAESCLKRGAHRQRSSLESSMFCYDKPIPEEIINKPVGLSISFQRKRLVIISDALVVKLKVHCFVQLALELVYMLTPSWRAKALLL</sequence>
<protein>
    <submittedName>
        <fullName evidence="1">Uncharacterized protein</fullName>
    </submittedName>
</protein>
<dbReference type="AlphaFoldDB" id="A0A3P6D9A6"/>
<name>A0A3P6D9A6_BRAOL</name>
<proteinExistence type="predicted"/>
<accession>A0A3P6D9A6</accession>
<dbReference type="EMBL" id="LR031874">
    <property type="protein sequence ID" value="VDD19681.1"/>
    <property type="molecule type" value="Genomic_DNA"/>
</dbReference>
<evidence type="ECO:0000313" key="1">
    <source>
        <dbReference type="EMBL" id="VDD19681.1"/>
    </source>
</evidence>
<organism evidence="1">
    <name type="scientific">Brassica oleracea</name>
    <name type="common">Wild cabbage</name>
    <dbReference type="NCBI Taxonomy" id="3712"/>
    <lineage>
        <taxon>Eukaryota</taxon>
        <taxon>Viridiplantae</taxon>
        <taxon>Streptophyta</taxon>
        <taxon>Embryophyta</taxon>
        <taxon>Tracheophyta</taxon>
        <taxon>Spermatophyta</taxon>
        <taxon>Magnoliopsida</taxon>
        <taxon>eudicotyledons</taxon>
        <taxon>Gunneridae</taxon>
        <taxon>Pentapetalae</taxon>
        <taxon>rosids</taxon>
        <taxon>malvids</taxon>
        <taxon>Brassicales</taxon>
        <taxon>Brassicaceae</taxon>
        <taxon>Brassiceae</taxon>
        <taxon>Brassica</taxon>
    </lineage>
</organism>
<gene>
    <name evidence="1" type="ORF">BOLC2T06845H</name>
</gene>
<reference evidence="1" key="1">
    <citation type="submission" date="2018-11" db="EMBL/GenBank/DDBJ databases">
        <authorList>
            <consortium name="Genoscope - CEA"/>
            <person name="William W."/>
        </authorList>
    </citation>
    <scope>NUCLEOTIDE SEQUENCE</scope>
</reference>